<accession>T2J4P7</accession>
<protein>
    <submittedName>
        <fullName evidence="1">Uncharacterized protein</fullName>
    </submittedName>
</protein>
<dbReference type="AlphaFoldDB" id="T2J4P7"/>
<reference evidence="1 2" key="1">
    <citation type="submission" date="2013-01" db="EMBL/GenBank/DDBJ databases">
        <authorList>
            <person name="Bench S."/>
        </authorList>
    </citation>
    <scope>NUCLEOTIDE SEQUENCE [LARGE SCALE GENOMIC DNA]</scope>
    <source>
        <strain evidence="1 2">WH 0401</strain>
    </source>
</reference>
<organism evidence="1 2">
    <name type="scientific">Crocosphaera watsonii WH 0401</name>
    <dbReference type="NCBI Taxonomy" id="555881"/>
    <lineage>
        <taxon>Bacteria</taxon>
        <taxon>Bacillati</taxon>
        <taxon>Cyanobacteriota</taxon>
        <taxon>Cyanophyceae</taxon>
        <taxon>Oscillatoriophycideae</taxon>
        <taxon>Chroococcales</taxon>
        <taxon>Aphanothecaceae</taxon>
        <taxon>Crocosphaera</taxon>
    </lineage>
</organism>
<evidence type="ECO:0000313" key="2">
    <source>
        <dbReference type="Proteomes" id="UP000018198"/>
    </source>
</evidence>
<comment type="caution">
    <text evidence="1">The sequence shown here is derived from an EMBL/GenBank/DDBJ whole genome shotgun (WGS) entry which is preliminary data.</text>
</comment>
<gene>
    <name evidence="1" type="ORF">CWATWH0401_752</name>
</gene>
<dbReference type="EMBL" id="CAQM01000093">
    <property type="protein sequence ID" value="CCQ60131.1"/>
    <property type="molecule type" value="Genomic_DNA"/>
</dbReference>
<evidence type="ECO:0000313" key="1">
    <source>
        <dbReference type="EMBL" id="CCQ60131.1"/>
    </source>
</evidence>
<reference evidence="1 2" key="2">
    <citation type="submission" date="2013-09" db="EMBL/GenBank/DDBJ databases">
        <title>Whole genome comparison of six Crocosphaera watsonii strains with differing phenotypes.</title>
        <authorList>
            <person name="Bench S.R."/>
            <person name="Heller P."/>
            <person name="Frank I."/>
            <person name="Arciniega M."/>
            <person name="Shilova I.N."/>
            <person name="Zehr J.P."/>
        </authorList>
    </citation>
    <scope>NUCLEOTIDE SEQUENCE [LARGE SCALE GENOMIC DNA]</scope>
    <source>
        <strain evidence="1 2">WH 0401</strain>
    </source>
</reference>
<proteinExistence type="predicted"/>
<dbReference type="Proteomes" id="UP000018198">
    <property type="component" value="Unassembled WGS sequence"/>
</dbReference>
<name>T2J4P7_CROWT</name>
<sequence length="363" mass="40435">MVDDDNVLENSLVQIAAEFLPNAQLNIEGSEEKVNTNINQNLFRAINNTRIPNDSFTTYHMGWGESKTPETNPDNYTDPPQGIFNSFWLGISPVINATFTTNRSLQLTGRGRGVFAGGEGGTTSNLSFISAVNEDIFTTAQLEQFYTQIYLAFINQDGNIINTTEFKEKTRYYPHASFTGNITTNNQVWRYYTGLIPADDLKGYIGSDFTIFYGNDNSWNTNIATIGYFNPDRYNYSSISGSQGKTFLLGNNANLVIASNFNWAIDRQTTIGDAVVISRASFLNVQGKLRWNDVYFGITHFVGDIFPDSVEEKLSLDVGLNFIPYVQLSGFYTPINENNGRSEYGANLEITLGSSVDSPYING</sequence>